<dbReference type="SUPFAM" id="SSF49464">
    <property type="entry name" value="Carboxypeptidase regulatory domain-like"/>
    <property type="match status" value="1"/>
</dbReference>
<keyword evidence="10" id="KW-0732">Signal</keyword>
<dbReference type="Gene3D" id="2.60.40.1120">
    <property type="entry name" value="Carboxypeptidase-like, regulatory domain"/>
    <property type="match status" value="1"/>
</dbReference>
<dbReference type="KEGG" id="fki:FK004_07400"/>
<dbReference type="Pfam" id="PF00593">
    <property type="entry name" value="TonB_dep_Rec_b-barrel"/>
    <property type="match status" value="1"/>
</dbReference>
<evidence type="ECO:0000256" key="8">
    <source>
        <dbReference type="PROSITE-ProRule" id="PRU01360"/>
    </source>
</evidence>
<evidence type="ECO:0000256" key="2">
    <source>
        <dbReference type="ARBA" id="ARBA00022448"/>
    </source>
</evidence>
<dbReference type="PROSITE" id="PS52016">
    <property type="entry name" value="TONB_DEPENDENT_REC_3"/>
    <property type="match status" value="1"/>
</dbReference>
<dbReference type="GO" id="GO:0009279">
    <property type="term" value="C:cell outer membrane"/>
    <property type="evidence" value="ECO:0007669"/>
    <property type="project" value="UniProtKB-SubCell"/>
</dbReference>
<evidence type="ECO:0000256" key="5">
    <source>
        <dbReference type="ARBA" id="ARBA00023077"/>
    </source>
</evidence>
<evidence type="ECO:0000256" key="3">
    <source>
        <dbReference type="ARBA" id="ARBA00022452"/>
    </source>
</evidence>
<dbReference type="InterPro" id="IPR008969">
    <property type="entry name" value="CarboxyPept-like_regulatory"/>
</dbReference>
<feature type="signal peptide" evidence="10">
    <location>
        <begin position="1"/>
        <end position="21"/>
    </location>
</feature>
<protein>
    <submittedName>
        <fullName evidence="13">SusC/RagA family TonB-linked outer membrane protein</fullName>
    </submittedName>
</protein>
<dbReference type="Proteomes" id="UP000244677">
    <property type="component" value="Chromosome"/>
</dbReference>
<dbReference type="NCBIfam" id="TIGR04056">
    <property type="entry name" value="OMP_RagA_SusC"/>
    <property type="match status" value="1"/>
</dbReference>
<organism evidence="13 14">
    <name type="scientific">Flavobacterium kingsejongi</name>
    <dbReference type="NCBI Taxonomy" id="1678728"/>
    <lineage>
        <taxon>Bacteria</taxon>
        <taxon>Pseudomonadati</taxon>
        <taxon>Bacteroidota</taxon>
        <taxon>Flavobacteriia</taxon>
        <taxon>Flavobacteriales</taxon>
        <taxon>Flavobacteriaceae</taxon>
        <taxon>Flavobacterium</taxon>
    </lineage>
</organism>
<comment type="similarity">
    <text evidence="8 9">Belongs to the TonB-dependent receptor family.</text>
</comment>
<dbReference type="InterPro" id="IPR000531">
    <property type="entry name" value="Beta-barrel_TonB"/>
</dbReference>
<sequence>MKPMYKKVLLSLLLLPFSILAQGTLNGIVQDNTGQPLPGVNVVIQGTTTGSSTDFDGKFALPNLKQGDVILFSFLGFKNNTLTYSGQKNVIITLTEDASELQEVVVVGYGSVKKKDATGALTNLTSEQLNKGPVVSADQMLQGRVSGLQITNAGGEPGGGALIRIRSGSSLNANNDPLYVIDGVPVDTGGGGVEGGRNPLANLNQNDIASMTVLKDAAATAIYGSRASNGVIIITTKKGKSGEMQVTYNGNFQVSEIVKTVDVFNGDQYRSYVNAHGSVPQKAFLGTANTDWQKEIYRTALGTDHNIALSGGTDNIVYRTSVGYTNLNGLLKYDNFERTTLGANVTGNFFDNHLKIELNNKTTAMKNNYSERGAVGAAIAFDPTQNVYQDNAFGNYYQWATNGAYEVNASRNPVAMIEQKHNFGNTYRSIGNAQFEYKIHSFEDLKLIANFGYDYASGRAYGNTDADYVVTAEAGSAYRRTQANKNQVMDLYFNYNKTAESLNTNFDFTGGYNYQDFRYENNSYNFDAVNNILNPGIPSKERLNLQSFFGRATITIADKYILNGSLRADGSSRFTKDNRWGYFPAAAAAWKINQEDFLKTSTIVSDLKLRASWGITGQQDTGARYPSYPLYRSSTSTAAYQIGYNPDGSPIYVQTYTPLAYNQDLKWEETETLNLGLDFGFFNDRITGSVELYKRKTNDLIVYAPNPQGVNFSNGAFYNIGNLENKGMEVSLEAYPIKKEDISWRIGANITFQNSEITKLTNSDTPGFAGYNVGGISGGTGTTVQNNQVGFAPNSFFVYEQAYDANGKVLDGVYVDRNGDGIINADDKYRFRKPSADMFYGFNTDFTYKNWWISMSFRGSYGNYNYNNIFSNFGNQAQALPSNGNYLSNAHTSILDTNFSAPRYESDYYIQDASFLRMDNVTLGYTFKNVFTEGTTMRLTGAVQNVFVITGYKGIDPEVQNGIDNNIYPRPRTYTLGLNVNF</sequence>
<keyword evidence="14" id="KW-1185">Reference proteome</keyword>
<evidence type="ECO:0000256" key="6">
    <source>
        <dbReference type="ARBA" id="ARBA00023136"/>
    </source>
</evidence>
<feature type="domain" description="TonB-dependent receptor plug" evidence="12">
    <location>
        <begin position="113"/>
        <end position="231"/>
    </location>
</feature>
<feature type="chain" id="PRO_5015726361" evidence="10">
    <location>
        <begin position="22"/>
        <end position="982"/>
    </location>
</feature>
<keyword evidence="4 8" id="KW-0812">Transmembrane</keyword>
<dbReference type="Gene3D" id="2.40.170.20">
    <property type="entry name" value="TonB-dependent receptor, beta-barrel domain"/>
    <property type="match status" value="1"/>
</dbReference>
<dbReference type="Pfam" id="PF13715">
    <property type="entry name" value="CarbopepD_reg_2"/>
    <property type="match status" value="1"/>
</dbReference>
<evidence type="ECO:0000313" key="14">
    <source>
        <dbReference type="Proteomes" id="UP000244677"/>
    </source>
</evidence>
<reference evidence="13 14" key="1">
    <citation type="submission" date="2017-04" db="EMBL/GenBank/DDBJ databases">
        <title>Complete genome sequence of Flavobacterium kingsejong AJ004.</title>
        <authorList>
            <person name="Lee P.C."/>
        </authorList>
    </citation>
    <scope>NUCLEOTIDE SEQUENCE [LARGE SCALE GENOMIC DNA]</scope>
    <source>
        <strain evidence="13 14">AJ004</strain>
    </source>
</reference>
<dbReference type="Pfam" id="PF07715">
    <property type="entry name" value="Plug"/>
    <property type="match status" value="1"/>
</dbReference>
<dbReference type="InterPro" id="IPR039426">
    <property type="entry name" value="TonB-dep_rcpt-like"/>
</dbReference>
<evidence type="ECO:0000256" key="7">
    <source>
        <dbReference type="ARBA" id="ARBA00023237"/>
    </source>
</evidence>
<dbReference type="Gene3D" id="2.170.130.10">
    <property type="entry name" value="TonB-dependent receptor, plug domain"/>
    <property type="match status" value="1"/>
</dbReference>
<gene>
    <name evidence="13" type="ORF">FK004_07400</name>
</gene>
<keyword evidence="2 8" id="KW-0813">Transport</keyword>
<evidence type="ECO:0000313" key="13">
    <source>
        <dbReference type="EMBL" id="AWG25070.1"/>
    </source>
</evidence>
<dbReference type="FunFam" id="2.170.130.10:FF:000008">
    <property type="entry name" value="SusC/RagA family TonB-linked outer membrane protein"/>
    <property type="match status" value="1"/>
</dbReference>
<proteinExistence type="inferred from homology"/>
<dbReference type="InterPro" id="IPR023996">
    <property type="entry name" value="TonB-dep_OMP_SusC/RagA"/>
</dbReference>
<keyword evidence="6 8" id="KW-0472">Membrane</keyword>
<evidence type="ECO:0000256" key="9">
    <source>
        <dbReference type="RuleBase" id="RU003357"/>
    </source>
</evidence>
<dbReference type="AlphaFoldDB" id="A0A2S1LMT2"/>
<name>A0A2S1LMT2_9FLAO</name>
<dbReference type="OrthoDB" id="9768177at2"/>
<dbReference type="SUPFAM" id="SSF56935">
    <property type="entry name" value="Porins"/>
    <property type="match status" value="1"/>
</dbReference>
<dbReference type="EMBL" id="CP020919">
    <property type="protein sequence ID" value="AWG25070.1"/>
    <property type="molecule type" value="Genomic_DNA"/>
</dbReference>
<accession>A0A2S1LMT2</accession>
<keyword evidence="5 9" id="KW-0798">TonB box</keyword>
<dbReference type="InterPro" id="IPR012910">
    <property type="entry name" value="Plug_dom"/>
</dbReference>
<comment type="subcellular location">
    <subcellularLocation>
        <location evidence="1 8">Cell outer membrane</location>
        <topology evidence="1 8">Multi-pass membrane protein</topology>
    </subcellularLocation>
</comment>
<evidence type="ECO:0000259" key="11">
    <source>
        <dbReference type="Pfam" id="PF00593"/>
    </source>
</evidence>
<dbReference type="InterPro" id="IPR037066">
    <property type="entry name" value="Plug_dom_sf"/>
</dbReference>
<dbReference type="NCBIfam" id="TIGR04057">
    <property type="entry name" value="SusC_RagA_signa"/>
    <property type="match status" value="1"/>
</dbReference>
<keyword evidence="7 8" id="KW-0998">Cell outer membrane</keyword>
<dbReference type="InterPro" id="IPR036942">
    <property type="entry name" value="Beta-barrel_TonB_sf"/>
</dbReference>
<keyword evidence="3 8" id="KW-1134">Transmembrane beta strand</keyword>
<dbReference type="InterPro" id="IPR023997">
    <property type="entry name" value="TonB-dep_OMP_SusC/RagA_CS"/>
</dbReference>
<evidence type="ECO:0000256" key="4">
    <source>
        <dbReference type="ARBA" id="ARBA00022692"/>
    </source>
</evidence>
<dbReference type="RefSeq" id="WP_108736674.1">
    <property type="nucleotide sequence ID" value="NZ_CP020919.1"/>
</dbReference>
<evidence type="ECO:0000256" key="1">
    <source>
        <dbReference type="ARBA" id="ARBA00004571"/>
    </source>
</evidence>
<feature type="domain" description="TonB-dependent receptor-like beta-barrel" evidence="11">
    <location>
        <begin position="389"/>
        <end position="776"/>
    </location>
</feature>
<evidence type="ECO:0000256" key="10">
    <source>
        <dbReference type="SAM" id="SignalP"/>
    </source>
</evidence>
<evidence type="ECO:0000259" key="12">
    <source>
        <dbReference type="Pfam" id="PF07715"/>
    </source>
</evidence>